<gene>
    <name evidence="4" type="ORF">H9901_01800</name>
</gene>
<protein>
    <submittedName>
        <fullName evidence="4">Histidine phosphatase family protein</fullName>
    </submittedName>
</protein>
<dbReference type="PANTHER" id="PTHR46517:SF1">
    <property type="entry name" value="FRUCTOSE-2,6-BISPHOSPHATASE TIGAR"/>
    <property type="match status" value="1"/>
</dbReference>
<dbReference type="GO" id="GO:0043456">
    <property type="term" value="P:regulation of pentose-phosphate shunt"/>
    <property type="evidence" value="ECO:0007669"/>
    <property type="project" value="TreeGrafter"/>
</dbReference>
<feature type="binding site" evidence="3">
    <location>
        <begin position="90"/>
        <end position="93"/>
    </location>
    <ligand>
        <name>substrate</name>
    </ligand>
</feature>
<dbReference type="GO" id="GO:0045820">
    <property type="term" value="P:negative regulation of glycolytic process"/>
    <property type="evidence" value="ECO:0007669"/>
    <property type="project" value="TreeGrafter"/>
</dbReference>
<dbReference type="EMBL" id="JAHLFS010000024">
    <property type="protein sequence ID" value="MBU3851419.1"/>
    <property type="molecule type" value="Genomic_DNA"/>
</dbReference>
<feature type="binding site" evidence="3">
    <location>
        <begin position="10"/>
        <end position="17"/>
    </location>
    <ligand>
        <name>substrate</name>
    </ligand>
</feature>
<feature type="active site" description="Proton donor/acceptor" evidence="2">
    <location>
        <position position="90"/>
    </location>
</feature>
<proteinExistence type="predicted"/>
<feature type="active site" description="Tele-phosphohistidine intermediate" evidence="2">
    <location>
        <position position="11"/>
    </location>
</feature>
<accession>A0A948TIM0</accession>
<dbReference type="Pfam" id="PF00300">
    <property type="entry name" value="His_Phos_1"/>
    <property type="match status" value="1"/>
</dbReference>
<dbReference type="PANTHER" id="PTHR46517">
    <property type="entry name" value="FRUCTOSE-2,6-BISPHOSPHATASE TIGAR"/>
    <property type="match status" value="1"/>
</dbReference>
<evidence type="ECO:0000256" key="2">
    <source>
        <dbReference type="PIRSR" id="PIRSR613078-1"/>
    </source>
</evidence>
<dbReference type="SUPFAM" id="SSF53254">
    <property type="entry name" value="Phosphoglycerate mutase-like"/>
    <property type="match status" value="1"/>
</dbReference>
<dbReference type="GO" id="GO:0005829">
    <property type="term" value="C:cytosol"/>
    <property type="evidence" value="ECO:0007669"/>
    <property type="project" value="TreeGrafter"/>
</dbReference>
<dbReference type="InterPro" id="IPR051695">
    <property type="entry name" value="Phosphoglycerate_Mutase"/>
</dbReference>
<dbReference type="InterPro" id="IPR029033">
    <property type="entry name" value="His_PPase_superfam"/>
</dbReference>
<dbReference type="Gene3D" id="3.40.50.1240">
    <property type="entry name" value="Phosphoglycerate mutase-like"/>
    <property type="match status" value="1"/>
</dbReference>
<dbReference type="InterPro" id="IPR001345">
    <property type="entry name" value="PG/BPGM_mutase_AS"/>
</dbReference>
<dbReference type="InterPro" id="IPR013078">
    <property type="entry name" value="His_Pase_superF_clade-1"/>
</dbReference>
<keyword evidence="1" id="KW-0378">Hydrolase</keyword>
<sequence length="223" mass="25668">MQPINVYLVRHGQTIFNIYHRMQGWANSPLTEKGVSDAQNAGKLLANVDFKHVYSSDVMRAMQTAHVIMKANQAITVNKIELNPTPFFREAYYGYFEGEDIDVTWKMVGLSQGMLTLNELLSKFSLDEIKTLMHEADPSHRAELPEHYWQRINDGFNLIRQESKPGDNVLLVSHSMTIRSIVERFDTEHKFDVTKNPRNGSVTKLAVTPENIKVKYYDHLDNI</sequence>
<reference evidence="4" key="2">
    <citation type="submission" date="2021-04" db="EMBL/GenBank/DDBJ databases">
        <authorList>
            <person name="Gilroy R."/>
        </authorList>
    </citation>
    <scope>NUCLEOTIDE SEQUENCE</scope>
    <source>
        <strain evidence="4">F6-6636</strain>
    </source>
</reference>
<dbReference type="Proteomes" id="UP000777303">
    <property type="component" value="Unassembled WGS sequence"/>
</dbReference>
<comment type="caution">
    <text evidence="4">The sequence shown here is derived from an EMBL/GenBank/DDBJ whole genome shotgun (WGS) entry which is preliminary data.</text>
</comment>
<feature type="binding site" evidence="3">
    <location>
        <position position="60"/>
    </location>
    <ligand>
        <name>substrate</name>
    </ligand>
</feature>
<dbReference type="GO" id="GO:0004331">
    <property type="term" value="F:fructose-2,6-bisphosphate 2-phosphatase activity"/>
    <property type="evidence" value="ECO:0007669"/>
    <property type="project" value="TreeGrafter"/>
</dbReference>
<evidence type="ECO:0000256" key="1">
    <source>
        <dbReference type="ARBA" id="ARBA00022801"/>
    </source>
</evidence>
<dbReference type="AlphaFoldDB" id="A0A948TIM0"/>
<evidence type="ECO:0000313" key="4">
    <source>
        <dbReference type="EMBL" id="MBU3851419.1"/>
    </source>
</evidence>
<evidence type="ECO:0000256" key="3">
    <source>
        <dbReference type="PIRSR" id="PIRSR613078-2"/>
    </source>
</evidence>
<organism evidence="4 5">
    <name type="scientific">Candidatus Paralactobacillus gallistercoris</name>
    <dbReference type="NCBI Taxonomy" id="2838724"/>
    <lineage>
        <taxon>Bacteria</taxon>
        <taxon>Bacillati</taxon>
        <taxon>Bacillota</taxon>
        <taxon>Bacilli</taxon>
        <taxon>Lactobacillales</taxon>
        <taxon>Lactobacillaceae</taxon>
        <taxon>Lactobacillus</taxon>
    </lineage>
</organism>
<name>A0A948TIM0_9LACO</name>
<dbReference type="PROSITE" id="PS00175">
    <property type="entry name" value="PG_MUTASE"/>
    <property type="match status" value="1"/>
</dbReference>
<dbReference type="SMART" id="SM00855">
    <property type="entry name" value="PGAM"/>
    <property type="match status" value="1"/>
</dbReference>
<evidence type="ECO:0000313" key="5">
    <source>
        <dbReference type="Proteomes" id="UP000777303"/>
    </source>
</evidence>
<dbReference type="CDD" id="cd07067">
    <property type="entry name" value="HP_PGM_like"/>
    <property type="match status" value="1"/>
</dbReference>
<reference evidence="4" key="1">
    <citation type="journal article" date="2021" name="PeerJ">
        <title>Extensive microbial diversity within the chicken gut microbiome revealed by metagenomics and culture.</title>
        <authorList>
            <person name="Gilroy R."/>
            <person name="Ravi A."/>
            <person name="Getino M."/>
            <person name="Pursley I."/>
            <person name="Horton D.L."/>
            <person name="Alikhan N.F."/>
            <person name="Baker D."/>
            <person name="Gharbi K."/>
            <person name="Hall N."/>
            <person name="Watson M."/>
            <person name="Adriaenssens E.M."/>
            <person name="Foster-Nyarko E."/>
            <person name="Jarju S."/>
            <person name="Secka A."/>
            <person name="Antonio M."/>
            <person name="Oren A."/>
            <person name="Chaudhuri R.R."/>
            <person name="La Ragione R."/>
            <person name="Hildebrand F."/>
            <person name="Pallen M.J."/>
        </authorList>
    </citation>
    <scope>NUCLEOTIDE SEQUENCE</scope>
    <source>
        <strain evidence="4">F6-6636</strain>
    </source>
</reference>